<feature type="transmembrane region" description="Helical" evidence="1">
    <location>
        <begin position="198"/>
        <end position="216"/>
    </location>
</feature>
<feature type="transmembrane region" description="Helical" evidence="1">
    <location>
        <begin position="302"/>
        <end position="324"/>
    </location>
</feature>
<evidence type="ECO:0000256" key="1">
    <source>
        <dbReference type="SAM" id="Phobius"/>
    </source>
</evidence>
<feature type="transmembrane region" description="Helical" evidence="1">
    <location>
        <begin position="237"/>
        <end position="255"/>
    </location>
</feature>
<feature type="transmembrane region" description="Helical" evidence="1">
    <location>
        <begin position="377"/>
        <end position="396"/>
    </location>
</feature>
<name>A0AA36N3G7_9DINO</name>
<dbReference type="EMBL" id="CAUJNA010003260">
    <property type="protein sequence ID" value="CAJ1397220.1"/>
    <property type="molecule type" value="Genomic_DNA"/>
</dbReference>
<feature type="transmembrane region" description="Helical" evidence="1">
    <location>
        <begin position="61"/>
        <end position="80"/>
    </location>
</feature>
<accession>A0AA36N3G7</accession>
<evidence type="ECO:0008006" key="5">
    <source>
        <dbReference type="Google" id="ProtNLM"/>
    </source>
</evidence>
<keyword evidence="2" id="KW-0732">Signal</keyword>
<keyword evidence="4" id="KW-1185">Reference proteome</keyword>
<keyword evidence="1" id="KW-0472">Membrane</keyword>
<feature type="signal peptide" evidence="2">
    <location>
        <begin position="1"/>
        <end position="16"/>
    </location>
</feature>
<feature type="transmembrane region" description="Helical" evidence="1">
    <location>
        <begin position="408"/>
        <end position="427"/>
    </location>
</feature>
<feature type="transmembrane region" description="Helical" evidence="1">
    <location>
        <begin position="344"/>
        <end position="365"/>
    </location>
</feature>
<evidence type="ECO:0000313" key="4">
    <source>
        <dbReference type="Proteomes" id="UP001178507"/>
    </source>
</evidence>
<feature type="transmembrane region" description="Helical" evidence="1">
    <location>
        <begin position="129"/>
        <end position="153"/>
    </location>
</feature>
<dbReference type="Proteomes" id="UP001178507">
    <property type="component" value="Unassembled WGS sequence"/>
</dbReference>
<protein>
    <recommendedName>
        <fullName evidence="5">Sugar phosphate transporter domain-containing protein</fullName>
    </recommendedName>
</protein>
<feature type="transmembrane region" description="Helical" evidence="1">
    <location>
        <begin position="267"/>
        <end position="290"/>
    </location>
</feature>
<reference evidence="3" key="1">
    <citation type="submission" date="2023-08" db="EMBL/GenBank/DDBJ databases">
        <authorList>
            <person name="Chen Y."/>
            <person name="Shah S."/>
            <person name="Dougan E. K."/>
            <person name="Thang M."/>
            <person name="Chan C."/>
        </authorList>
    </citation>
    <scope>NUCLEOTIDE SEQUENCE</scope>
</reference>
<comment type="caution">
    <text evidence="3">The sequence shown here is derived from an EMBL/GenBank/DDBJ whole genome shotgun (WGS) entry which is preliminary data.</text>
</comment>
<sequence>MKLYKLICCLVLHAAAKDERMCLMQRHARQVTAVAPVEIDDASSVPEPSHSLIMLKAEFQIISPQLCETLFVPGLALILGVMMQSNAKTHSAGLLMAFFGAQTAMNLYMKQVFSSFQLRKDLIGFPAPFAVTALQQLTAFAAISISFCVTWCLGKPLPIRMLKSRQEVGSVMILALAFVCNIGLNNLSLSILDISVHLIIRTAGALVNLLLEFLAAPVLRSVVGEEAKRPVVSCRDLVLTLLGTAFALLVVLSKMSDFPESQKRNFYVGIIVCCLSMVASGCELIVVRVLSNHLKLNALEAILNMSLPAAGLLILPTMFFRHSVGWPNKPPMTDWEVMSTVWKTSHMGIVLGLLSGIFATLYNVMLYTLSGAFQSHMISMAANFNKIALMFLSVYLGLELMPEKPWRYLMISGILGNALIFLGMGILKAQEAPKPAK</sequence>
<evidence type="ECO:0000256" key="2">
    <source>
        <dbReference type="SAM" id="SignalP"/>
    </source>
</evidence>
<evidence type="ECO:0000313" key="3">
    <source>
        <dbReference type="EMBL" id="CAJ1397220.1"/>
    </source>
</evidence>
<gene>
    <name evidence="3" type="ORF">EVOR1521_LOCUS21281</name>
</gene>
<feature type="chain" id="PRO_5041443039" description="Sugar phosphate transporter domain-containing protein" evidence="2">
    <location>
        <begin position="17"/>
        <end position="437"/>
    </location>
</feature>
<keyword evidence="1" id="KW-1133">Transmembrane helix</keyword>
<feature type="transmembrane region" description="Helical" evidence="1">
    <location>
        <begin position="92"/>
        <end position="109"/>
    </location>
</feature>
<proteinExistence type="predicted"/>
<keyword evidence="1" id="KW-0812">Transmembrane</keyword>
<feature type="transmembrane region" description="Helical" evidence="1">
    <location>
        <begin position="173"/>
        <end position="192"/>
    </location>
</feature>
<dbReference type="AlphaFoldDB" id="A0AA36N3G7"/>
<organism evidence="3 4">
    <name type="scientific">Effrenium voratum</name>
    <dbReference type="NCBI Taxonomy" id="2562239"/>
    <lineage>
        <taxon>Eukaryota</taxon>
        <taxon>Sar</taxon>
        <taxon>Alveolata</taxon>
        <taxon>Dinophyceae</taxon>
        <taxon>Suessiales</taxon>
        <taxon>Symbiodiniaceae</taxon>
        <taxon>Effrenium</taxon>
    </lineage>
</organism>